<comment type="function">
    <text evidence="9">Phosphorylates Ins(1,3,4,5,6)P5 at position 2 to form Ins(1,2,3,4,5,6)P6 (InsP6 or phytate).</text>
</comment>
<evidence type="ECO:0000256" key="3">
    <source>
        <dbReference type="ARBA" id="ARBA00012023"/>
    </source>
</evidence>
<gene>
    <name evidence="11" type="ORF">EX30DRAFT_338373</name>
</gene>
<organism evidence="11 12">
    <name type="scientific">Ascodesmis nigricans</name>
    <dbReference type="NCBI Taxonomy" id="341454"/>
    <lineage>
        <taxon>Eukaryota</taxon>
        <taxon>Fungi</taxon>
        <taxon>Dikarya</taxon>
        <taxon>Ascomycota</taxon>
        <taxon>Pezizomycotina</taxon>
        <taxon>Pezizomycetes</taxon>
        <taxon>Pezizales</taxon>
        <taxon>Ascodesmidaceae</taxon>
        <taxon>Ascodesmis</taxon>
    </lineage>
</organism>
<keyword evidence="7 9" id="KW-0418">Kinase</keyword>
<proteinExistence type="inferred from homology"/>
<dbReference type="STRING" id="341454.A0A4S2N3P9"/>
<reference evidence="11 12" key="1">
    <citation type="submission" date="2019-04" db="EMBL/GenBank/DDBJ databases">
        <title>Comparative genomics and transcriptomics to analyze fruiting body development in filamentous ascomycetes.</title>
        <authorList>
            <consortium name="DOE Joint Genome Institute"/>
            <person name="Lutkenhaus R."/>
            <person name="Traeger S."/>
            <person name="Breuer J."/>
            <person name="Kuo A."/>
            <person name="Lipzen A."/>
            <person name="Pangilinan J."/>
            <person name="Dilworth D."/>
            <person name="Sandor L."/>
            <person name="Poggeler S."/>
            <person name="Barry K."/>
            <person name="Grigoriev I.V."/>
            <person name="Nowrousian M."/>
        </authorList>
    </citation>
    <scope>NUCLEOTIDE SEQUENCE [LARGE SCALE GENOMIC DNA]</scope>
    <source>
        <strain evidence="11 12">CBS 389.68</strain>
    </source>
</reference>
<dbReference type="InterPro" id="IPR009286">
    <property type="entry name" value="Ins_P5_2-kin"/>
</dbReference>
<comment type="domain">
    <text evidence="9">The EXKPK motif is conserved in inositol-pentakisphosphate 2-kinases of both family 1 and 2.</text>
</comment>
<dbReference type="GO" id="GO:0005524">
    <property type="term" value="F:ATP binding"/>
    <property type="evidence" value="ECO:0007669"/>
    <property type="project" value="UniProtKB-KW"/>
</dbReference>
<dbReference type="OrthoDB" id="272370at2759"/>
<dbReference type="GO" id="GO:0035299">
    <property type="term" value="F:inositol-1,3,4,5,6-pentakisphosphate 2-kinase activity"/>
    <property type="evidence" value="ECO:0007669"/>
    <property type="project" value="UniProtKB-EC"/>
</dbReference>
<dbReference type="PANTHER" id="PTHR14456:SF2">
    <property type="entry name" value="INOSITOL-PENTAKISPHOSPHATE 2-KINASE"/>
    <property type="match status" value="1"/>
</dbReference>
<dbReference type="Pfam" id="PF06090">
    <property type="entry name" value="Ins_P5_2-kin"/>
    <property type="match status" value="1"/>
</dbReference>
<dbReference type="GO" id="GO:0032958">
    <property type="term" value="P:inositol phosphate biosynthetic process"/>
    <property type="evidence" value="ECO:0007669"/>
    <property type="project" value="TreeGrafter"/>
</dbReference>
<sequence>MTAPVTIPIPEFPRNKTTAGPVSTTLTVPPPSRLTTPATDPDKIPVLASSTALEFVAEGAANILFRCTPPPTSTPSLLRLRKTLPSSQPNLDAFRYLSTTAFPLFPPHLLVATSLIQLPPGLVTRTNGMIRDMEAQGTRLAKREGLMLEEQEEYGLLVADMSPRGPHEVLIEFKPKWAVQSPSAPAGWKRCRTCALRSMKAAHKGKPTPDGFCPLDLSSGEASRIRRAVEKIIPQSPPSAWKRDENHWPADRIKLVDVVTDFLHGSELIPVIAALQKRLDPDGPLGSTMKKEFLDAMTVRDLTIFLRVSAETGEIECGVGDLDLKTGEGGKRHYWRETERKLVEEGWYMKDGEGRGGCGGP</sequence>
<evidence type="ECO:0000256" key="7">
    <source>
        <dbReference type="ARBA" id="ARBA00022777"/>
    </source>
</evidence>
<dbReference type="PANTHER" id="PTHR14456">
    <property type="entry name" value="INOSITOL POLYPHOSPHATE KINASE 1"/>
    <property type="match status" value="1"/>
</dbReference>
<dbReference type="EC" id="2.7.1.158" evidence="3 9"/>
<evidence type="ECO:0000256" key="10">
    <source>
        <dbReference type="SAM" id="MobiDB-lite"/>
    </source>
</evidence>
<dbReference type="GO" id="GO:0005634">
    <property type="term" value="C:nucleus"/>
    <property type="evidence" value="ECO:0007669"/>
    <property type="project" value="TreeGrafter"/>
</dbReference>
<evidence type="ECO:0000256" key="8">
    <source>
        <dbReference type="ARBA" id="ARBA00022840"/>
    </source>
</evidence>
<evidence type="ECO:0000256" key="2">
    <source>
        <dbReference type="ARBA" id="ARBA00008305"/>
    </source>
</evidence>
<keyword evidence="8 9" id="KW-0067">ATP-binding</keyword>
<comment type="catalytic activity">
    <reaction evidence="9">
        <text>1D-myo-inositol 1,3,4,5,6-pentakisphosphate + ATP = 1D-myo-inositol hexakisphosphate + ADP + H(+)</text>
        <dbReference type="Rhea" id="RHEA:20313"/>
        <dbReference type="ChEBI" id="CHEBI:15378"/>
        <dbReference type="ChEBI" id="CHEBI:30616"/>
        <dbReference type="ChEBI" id="CHEBI:57733"/>
        <dbReference type="ChEBI" id="CHEBI:58130"/>
        <dbReference type="ChEBI" id="CHEBI:456216"/>
        <dbReference type="EC" id="2.7.1.158"/>
    </reaction>
</comment>
<feature type="region of interest" description="Disordered" evidence="10">
    <location>
        <begin position="1"/>
        <end position="24"/>
    </location>
</feature>
<evidence type="ECO:0000256" key="1">
    <source>
        <dbReference type="ARBA" id="ARBA00003979"/>
    </source>
</evidence>
<keyword evidence="12" id="KW-1185">Reference proteome</keyword>
<protein>
    <recommendedName>
        <fullName evidence="4 9">Inositol-pentakisphosphate 2-kinase</fullName>
        <ecNumber evidence="3 9">2.7.1.158</ecNumber>
    </recommendedName>
</protein>
<dbReference type="InParanoid" id="A0A4S2N3P9"/>
<evidence type="ECO:0000256" key="4">
    <source>
        <dbReference type="ARBA" id="ARBA00014846"/>
    </source>
</evidence>
<comment type="function">
    <text evidence="1">Has kinase activity and phosphorylates inositol-1,3,4,5,6-pentakisphosphate (Ins(1,3,4,5,6)P5) to produce 1,2,3,4,5,6-hexakisphosphate (InsP6), also known as phytate.</text>
</comment>
<dbReference type="EMBL" id="ML220113">
    <property type="protein sequence ID" value="TGZ83761.1"/>
    <property type="molecule type" value="Genomic_DNA"/>
</dbReference>
<evidence type="ECO:0000256" key="6">
    <source>
        <dbReference type="ARBA" id="ARBA00022741"/>
    </source>
</evidence>
<evidence type="ECO:0000313" key="12">
    <source>
        <dbReference type="Proteomes" id="UP000298138"/>
    </source>
</evidence>
<evidence type="ECO:0000256" key="9">
    <source>
        <dbReference type="RuleBase" id="RU364126"/>
    </source>
</evidence>
<keyword evidence="5 9" id="KW-0808">Transferase</keyword>
<dbReference type="AlphaFoldDB" id="A0A4S2N3P9"/>
<evidence type="ECO:0000256" key="5">
    <source>
        <dbReference type="ARBA" id="ARBA00022679"/>
    </source>
</evidence>
<comment type="similarity">
    <text evidence="2">Belongs to the IPK1 type 1 family.</text>
</comment>
<name>A0A4S2N3P9_9PEZI</name>
<dbReference type="Proteomes" id="UP000298138">
    <property type="component" value="Unassembled WGS sequence"/>
</dbReference>
<accession>A0A4S2N3P9</accession>
<evidence type="ECO:0000313" key="11">
    <source>
        <dbReference type="EMBL" id="TGZ83761.1"/>
    </source>
</evidence>
<keyword evidence="6 9" id="KW-0547">Nucleotide-binding</keyword>